<evidence type="ECO:0000256" key="1">
    <source>
        <dbReference type="SAM" id="MobiDB-lite"/>
    </source>
</evidence>
<reference evidence="3" key="2">
    <citation type="submission" date="2019-01" db="EMBL/GenBank/DDBJ databases">
        <authorList>
            <consortium name="NCBI Pathogen Detection Project"/>
        </authorList>
    </citation>
    <scope>NUCLEOTIDE SEQUENCE</scope>
    <source>
        <strain evidence="3">CT18</strain>
    </source>
</reference>
<gene>
    <name evidence="2" type="ORF">G1T63_00040</name>
    <name evidence="3" type="ORF">G1V16_19825</name>
</gene>
<protein>
    <submittedName>
        <fullName evidence="3">Uncharacterized protein</fullName>
    </submittedName>
</protein>
<feature type="region of interest" description="Disordered" evidence="1">
    <location>
        <begin position="77"/>
        <end position="108"/>
    </location>
</feature>
<feature type="compositionally biased region" description="Basic and acidic residues" evidence="1">
    <location>
        <begin position="77"/>
        <end position="90"/>
    </location>
</feature>
<evidence type="ECO:0000313" key="3">
    <source>
        <dbReference type="EMBL" id="HAD5448491.1"/>
    </source>
</evidence>
<name>A0A716LWR4_SALTI</name>
<proteinExistence type="predicted"/>
<reference evidence="3" key="1">
    <citation type="journal article" date="2018" name="Genome Biol.">
        <title>SKESA: strategic k-mer extension for scrupulous assemblies.</title>
        <authorList>
            <person name="Souvorov A."/>
            <person name="Agarwala R."/>
            <person name="Lipman D.J."/>
        </authorList>
    </citation>
    <scope>NUCLEOTIDE SEQUENCE</scope>
    <source>
        <strain evidence="3">CT18</strain>
    </source>
</reference>
<dbReference type="EMBL" id="DAAOXF010000001">
    <property type="protein sequence ID" value="HAD4285654.1"/>
    <property type="molecule type" value="Genomic_DNA"/>
</dbReference>
<accession>A0A716LWR4</accession>
<evidence type="ECO:0000313" key="2">
    <source>
        <dbReference type="EMBL" id="HAD4285654.1"/>
    </source>
</evidence>
<sequence length="130" mass="14651">MCIFISLTSESSDGAKCKIQALRLANKKSRMFPEPNNEKAPGHAGARWSARLSFWRYILVFDIVKSPKVTIQTKRIFMSEKNKPQGENKPQHPVAPKPTPTQSTADFATRRVFVGDSADSVIEHIKKQPR</sequence>
<organism evidence="3">
    <name type="scientific">Salmonella enterica subsp. enterica serovar Typhi str. CT18</name>
    <dbReference type="NCBI Taxonomy" id="220341"/>
    <lineage>
        <taxon>Bacteria</taxon>
        <taxon>Pseudomonadati</taxon>
        <taxon>Pseudomonadota</taxon>
        <taxon>Gammaproteobacteria</taxon>
        <taxon>Enterobacterales</taxon>
        <taxon>Enterobacteriaceae</taxon>
        <taxon>Salmonella</taxon>
    </lineage>
</organism>
<comment type="caution">
    <text evidence="3">The sequence shown here is derived from an EMBL/GenBank/DDBJ whole genome shotgun (WGS) entry which is preliminary data.</text>
</comment>
<dbReference type="AlphaFoldDB" id="A0A716LWR4"/>
<dbReference type="EMBL" id="DAAPDT010000026">
    <property type="protein sequence ID" value="HAD5448491.1"/>
    <property type="molecule type" value="Genomic_DNA"/>
</dbReference>